<dbReference type="SUPFAM" id="SSF52121">
    <property type="entry name" value="Lumazine synthase"/>
    <property type="match status" value="1"/>
</dbReference>
<evidence type="ECO:0000256" key="1">
    <source>
        <dbReference type="ARBA" id="ARBA00004917"/>
    </source>
</evidence>
<dbReference type="EC" id="2.5.1.78" evidence="3 7"/>
<comment type="similarity">
    <text evidence="2 7">Belongs to the DMRL synthase family.</text>
</comment>
<gene>
    <name evidence="7" type="primary">ribH</name>
    <name evidence="8" type="ordered locus">Xcel_1729</name>
</gene>
<proteinExistence type="inferred from homology"/>
<sequence>MSKHGAPTLTVEGRGVRVVVVAASWHAQVMDGLLDGTRRALADAGVTDVTEIRVPGSFELPVAASRAVAAGADAVVALGVVVRGGTPHFDYVCQAATMGLTDLSVRSGVPVGFGVLTCDDDAQAIDRAGLPGSHEDKGYEAAQAAVATVVALREALPDGDVAGRSR</sequence>
<dbReference type="GO" id="GO:0009231">
    <property type="term" value="P:riboflavin biosynthetic process"/>
    <property type="evidence" value="ECO:0007669"/>
    <property type="project" value="UniProtKB-UniRule"/>
</dbReference>
<dbReference type="UniPathway" id="UPA00275">
    <property type="reaction ID" value="UER00404"/>
</dbReference>
<feature type="binding site" evidence="7">
    <location>
        <begin position="57"/>
        <end position="59"/>
    </location>
    <ligand>
        <name>5-amino-6-(D-ribitylamino)uracil</name>
        <dbReference type="ChEBI" id="CHEBI:15934"/>
    </ligand>
</feature>
<keyword evidence="4 7" id="KW-0686">Riboflavin biosynthesis</keyword>
<dbReference type="NCBIfam" id="TIGR00114">
    <property type="entry name" value="lumazine-synth"/>
    <property type="match status" value="1"/>
</dbReference>
<dbReference type="KEGG" id="xce:Xcel_1729"/>
<protein>
    <recommendedName>
        <fullName evidence="3 7">6,7-dimethyl-8-ribityllumazine synthase</fullName>
        <shortName evidence="7">DMRL synthase</shortName>
        <shortName evidence="7">LS</shortName>
        <shortName evidence="7">Lumazine synthase</shortName>
        <ecNumber evidence="3 7">2.5.1.78</ecNumber>
    </recommendedName>
</protein>
<feature type="active site" description="Proton donor" evidence="7">
    <location>
        <position position="88"/>
    </location>
</feature>
<dbReference type="RefSeq" id="WP_012878494.1">
    <property type="nucleotide sequence ID" value="NC_013530.1"/>
</dbReference>
<dbReference type="InterPro" id="IPR036467">
    <property type="entry name" value="LS/RS_sf"/>
</dbReference>
<feature type="binding site" evidence="7">
    <location>
        <position position="25"/>
    </location>
    <ligand>
        <name>5-amino-6-(D-ribitylamino)uracil</name>
        <dbReference type="ChEBI" id="CHEBI:15934"/>
    </ligand>
</feature>
<dbReference type="AlphaFoldDB" id="D1BSR0"/>
<reference evidence="8 9" key="2">
    <citation type="journal article" date="2010" name="Stand. Genomic Sci.">
        <title>Complete genome sequence of Xylanimonas cellulosilytica type strain (XIL07).</title>
        <authorList>
            <person name="Foster B."/>
            <person name="Pukall R."/>
            <person name="Abt B."/>
            <person name="Nolan M."/>
            <person name="Glavina Del Rio T."/>
            <person name="Chen F."/>
            <person name="Lucas S."/>
            <person name="Tice H."/>
            <person name="Pitluck S."/>
            <person name="Cheng J.-F."/>
            <person name="Chertkov O."/>
            <person name="Brettin T."/>
            <person name="Han C."/>
            <person name="Detter J.C."/>
            <person name="Bruce D."/>
            <person name="Goodwin L."/>
            <person name="Ivanova N."/>
            <person name="Mavromatis K."/>
            <person name="Pati A."/>
            <person name="Mikhailova N."/>
            <person name="Chen A."/>
            <person name="Palaniappan K."/>
            <person name="Land M."/>
            <person name="Hauser L."/>
            <person name="Chang Y.-J."/>
            <person name="Jeffries C.D."/>
            <person name="Chain P."/>
            <person name="Rohde M."/>
            <person name="Goeker M."/>
            <person name="Bristow J."/>
            <person name="Eisen J.A."/>
            <person name="Markowitz V."/>
            <person name="Hugenholtz P."/>
            <person name="Kyrpides N.C."/>
            <person name="Klenk H.-P."/>
            <person name="Lapidus A."/>
        </authorList>
    </citation>
    <scope>NUCLEOTIDE SEQUENCE [LARGE SCALE GENOMIC DNA]</scope>
    <source>
        <strain evidence="9">DSM 15894 / CECT 5975 / LMG 20990 / XIL07</strain>
    </source>
</reference>
<name>D1BSR0_XYLCX</name>
<dbReference type="Gene3D" id="3.40.50.960">
    <property type="entry name" value="Lumazine/riboflavin synthase"/>
    <property type="match status" value="1"/>
</dbReference>
<dbReference type="GO" id="GO:0005829">
    <property type="term" value="C:cytosol"/>
    <property type="evidence" value="ECO:0007669"/>
    <property type="project" value="TreeGrafter"/>
</dbReference>
<comment type="function">
    <text evidence="7">Catalyzes the formation of 6,7-dimethyl-8-ribityllumazine by condensation of 5-amino-6-(D-ribitylamino)uracil with 3,4-dihydroxy-2-butanone 4-phosphate. This is the penultimate step in the biosynthesis of riboflavin.</text>
</comment>
<dbReference type="HOGENOM" id="CLU_089358_1_2_11"/>
<comment type="catalytic activity">
    <reaction evidence="6 7">
        <text>(2S)-2-hydroxy-3-oxobutyl phosphate + 5-amino-6-(D-ribitylamino)uracil = 6,7-dimethyl-8-(1-D-ribityl)lumazine + phosphate + 2 H2O + H(+)</text>
        <dbReference type="Rhea" id="RHEA:26152"/>
        <dbReference type="ChEBI" id="CHEBI:15377"/>
        <dbReference type="ChEBI" id="CHEBI:15378"/>
        <dbReference type="ChEBI" id="CHEBI:15934"/>
        <dbReference type="ChEBI" id="CHEBI:43474"/>
        <dbReference type="ChEBI" id="CHEBI:58201"/>
        <dbReference type="ChEBI" id="CHEBI:58830"/>
        <dbReference type="EC" id="2.5.1.78"/>
    </reaction>
</comment>
<evidence type="ECO:0000256" key="5">
    <source>
        <dbReference type="ARBA" id="ARBA00022679"/>
    </source>
</evidence>
<dbReference type="GO" id="GO:0000906">
    <property type="term" value="F:6,7-dimethyl-8-ribityllumazine synthase activity"/>
    <property type="evidence" value="ECO:0007669"/>
    <property type="project" value="UniProtKB-UniRule"/>
</dbReference>
<dbReference type="GO" id="GO:0009349">
    <property type="term" value="C:riboflavin synthase complex"/>
    <property type="evidence" value="ECO:0007669"/>
    <property type="project" value="UniProtKB-UniRule"/>
</dbReference>
<evidence type="ECO:0000256" key="6">
    <source>
        <dbReference type="ARBA" id="ARBA00048785"/>
    </source>
</evidence>
<reference evidence="9" key="1">
    <citation type="submission" date="2009-11" db="EMBL/GenBank/DDBJ databases">
        <title>The complete chromosome of Xylanimonas cellulosilytica DSM 15894.</title>
        <authorList>
            <consortium name="US DOE Joint Genome Institute (JGI-PGF)"/>
            <person name="Lucas S."/>
            <person name="Copeland A."/>
            <person name="Lapidus A."/>
            <person name="Glavina del Rio T."/>
            <person name="Dalin E."/>
            <person name="Tice H."/>
            <person name="Bruce D."/>
            <person name="Goodwin L."/>
            <person name="Pitluck S."/>
            <person name="Kyrpides N."/>
            <person name="Mavromatis K."/>
            <person name="Ivanova N."/>
            <person name="Mikhailova N."/>
            <person name="Foster B."/>
            <person name="Clum A."/>
            <person name="Brettin T."/>
            <person name="Detter J.C."/>
            <person name="Han C."/>
            <person name="Larimer F."/>
            <person name="Land M."/>
            <person name="Hauser L."/>
            <person name="Markowitz V."/>
            <person name="Cheng J.F."/>
            <person name="Hugenholtz P."/>
            <person name="Woyke T."/>
            <person name="Wu D."/>
            <person name="Gehrich-Schroeter G."/>
            <person name="Schneider S."/>
            <person name="Pukall S.R."/>
            <person name="Klenk H.P."/>
            <person name="Eisen J.A."/>
        </authorList>
    </citation>
    <scope>NUCLEOTIDE SEQUENCE [LARGE SCALE GENOMIC DNA]</scope>
    <source>
        <strain evidence="9">DSM 15894 / CECT 5975 / LMG 20990 / XIL07</strain>
    </source>
</reference>
<dbReference type="EMBL" id="CP001821">
    <property type="protein sequence ID" value="ACZ30752.1"/>
    <property type="molecule type" value="Genomic_DNA"/>
</dbReference>
<keyword evidence="9" id="KW-1185">Reference proteome</keyword>
<dbReference type="PANTHER" id="PTHR21058">
    <property type="entry name" value="6,7-DIMETHYL-8-RIBITYLLUMAZINE SYNTHASE DMRL SYNTHASE LUMAZINE SYNTHASE"/>
    <property type="match status" value="1"/>
</dbReference>
<dbReference type="CDD" id="cd09209">
    <property type="entry name" value="Lumazine_synthase-I"/>
    <property type="match status" value="1"/>
</dbReference>
<organism evidence="8 9">
    <name type="scientific">Xylanimonas cellulosilytica (strain DSM 15894 / JCM 12276 / CECT 5975 / KCTC 9989 / LMG 20990 / NBRC 107835 / XIL07)</name>
    <dbReference type="NCBI Taxonomy" id="446471"/>
    <lineage>
        <taxon>Bacteria</taxon>
        <taxon>Bacillati</taxon>
        <taxon>Actinomycetota</taxon>
        <taxon>Actinomycetes</taxon>
        <taxon>Micrococcales</taxon>
        <taxon>Promicromonosporaceae</taxon>
        <taxon>Xylanimonas</taxon>
    </lineage>
</organism>
<accession>D1BSR0</accession>
<keyword evidence="5 7" id="KW-0808">Transferase</keyword>
<evidence type="ECO:0000256" key="7">
    <source>
        <dbReference type="HAMAP-Rule" id="MF_00178"/>
    </source>
</evidence>
<dbReference type="InterPro" id="IPR002180">
    <property type="entry name" value="LS/RS"/>
</dbReference>
<dbReference type="eggNOG" id="COG0054">
    <property type="taxonomic scope" value="Bacteria"/>
</dbReference>
<evidence type="ECO:0000256" key="4">
    <source>
        <dbReference type="ARBA" id="ARBA00022619"/>
    </source>
</evidence>
<dbReference type="Pfam" id="PF00885">
    <property type="entry name" value="DMRL_synthase"/>
    <property type="match status" value="1"/>
</dbReference>
<dbReference type="HAMAP" id="MF_00178">
    <property type="entry name" value="Lumazine_synth"/>
    <property type="match status" value="1"/>
</dbReference>
<dbReference type="STRING" id="446471.Xcel_1729"/>
<comment type="pathway">
    <text evidence="1 7">Cofactor biosynthesis; riboflavin biosynthesis; riboflavin from 2-hydroxy-3-oxobutyl phosphate and 5-amino-6-(D-ribitylamino)uracil: step 1/2.</text>
</comment>
<evidence type="ECO:0000256" key="3">
    <source>
        <dbReference type="ARBA" id="ARBA00012664"/>
    </source>
</evidence>
<feature type="binding site" evidence="7">
    <location>
        <position position="113"/>
    </location>
    <ligand>
        <name>5-amino-6-(D-ribitylamino)uracil</name>
        <dbReference type="ChEBI" id="CHEBI:15934"/>
    </ligand>
</feature>
<evidence type="ECO:0000256" key="2">
    <source>
        <dbReference type="ARBA" id="ARBA00007424"/>
    </source>
</evidence>
<dbReference type="Proteomes" id="UP000002255">
    <property type="component" value="Chromosome"/>
</dbReference>
<dbReference type="OrthoDB" id="9809709at2"/>
<feature type="binding site" evidence="7">
    <location>
        <begin position="80"/>
        <end position="82"/>
    </location>
    <ligand>
        <name>5-amino-6-(D-ribitylamino)uracil</name>
        <dbReference type="ChEBI" id="CHEBI:15934"/>
    </ligand>
</feature>
<feature type="binding site" evidence="7">
    <location>
        <begin position="85"/>
        <end position="86"/>
    </location>
    <ligand>
        <name>(2S)-2-hydroxy-3-oxobutyl phosphate</name>
        <dbReference type="ChEBI" id="CHEBI:58830"/>
    </ligand>
</feature>
<dbReference type="InterPro" id="IPR034964">
    <property type="entry name" value="LS"/>
</dbReference>
<feature type="binding site" evidence="7">
    <location>
        <position position="127"/>
    </location>
    <ligand>
        <name>(2S)-2-hydroxy-3-oxobutyl phosphate</name>
        <dbReference type="ChEBI" id="CHEBI:58830"/>
    </ligand>
</feature>
<dbReference type="PANTHER" id="PTHR21058:SF0">
    <property type="entry name" value="6,7-DIMETHYL-8-RIBITYLLUMAZINE SYNTHASE"/>
    <property type="match status" value="1"/>
</dbReference>
<evidence type="ECO:0000313" key="8">
    <source>
        <dbReference type="EMBL" id="ACZ30752.1"/>
    </source>
</evidence>
<evidence type="ECO:0000313" key="9">
    <source>
        <dbReference type="Proteomes" id="UP000002255"/>
    </source>
</evidence>